<dbReference type="InterPro" id="IPR003347">
    <property type="entry name" value="JmjC_dom"/>
</dbReference>
<dbReference type="GO" id="GO:0016706">
    <property type="term" value="F:2-oxoglutarate-dependent dioxygenase activity"/>
    <property type="evidence" value="ECO:0000318"/>
    <property type="project" value="GO_Central"/>
</dbReference>
<evidence type="ECO:0000313" key="4">
    <source>
        <dbReference type="Proteomes" id="UP000001593"/>
    </source>
</evidence>
<keyword evidence="4" id="KW-1185">Reference proteome</keyword>
<dbReference type="HOGENOM" id="CLU_016785_9_1_1"/>
<proteinExistence type="predicted"/>
<keyword evidence="1" id="KW-0732">Signal</keyword>
<dbReference type="SUPFAM" id="SSF51197">
    <property type="entry name" value="Clavaminate synthase-like"/>
    <property type="match status" value="1"/>
</dbReference>
<dbReference type="EMBL" id="DS469746">
    <property type="protein sequence ID" value="EDO34025.1"/>
    <property type="molecule type" value="Genomic_DNA"/>
</dbReference>
<dbReference type="AlphaFoldDB" id="A7SQH3"/>
<dbReference type="PhylomeDB" id="A7SQH3"/>
<evidence type="ECO:0000256" key="1">
    <source>
        <dbReference type="SAM" id="SignalP"/>
    </source>
</evidence>
<dbReference type="Pfam" id="PF13621">
    <property type="entry name" value="Cupin_8"/>
    <property type="match status" value="1"/>
</dbReference>
<dbReference type="PANTHER" id="PTHR12461:SF35">
    <property type="entry name" value="JMJC DOMAIN-CONTAINING PROTEIN"/>
    <property type="match status" value="1"/>
</dbReference>
<evidence type="ECO:0000259" key="2">
    <source>
        <dbReference type="PROSITE" id="PS51184"/>
    </source>
</evidence>
<dbReference type="eggNOG" id="ENOG502S3V1">
    <property type="taxonomic scope" value="Eukaryota"/>
</dbReference>
<protein>
    <recommendedName>
        <fullName evidence="2">JmjC domain-containing protein</fullName>
    </recommendedName>
</protein>
<evidence type="ECO:0000313" key="3">
    <source>
        <dbReference type="EMBL" id="EDO34025.1"/>
    </source>
</evidence>
<dbReference type="FunFam" id="2.60.120.650:FF:000066">
    <property type="entry name" value="lysine-specific demethylase 8-like"/>
    <property type="match status" value="1"/>
</dbReference>
<dbReference type="InterPro" id="IPR041667">
    <property type="entry name" value="Cupin_8"/>
</dbReference>
<dbReference type="STRING" id="45351.A7SQH3"/>
<dbReference type="Proteomes" id="UP000001593">
    <property type="component" value="Unassembled WGS sequence"/>
</dbReference>
<dbReference type="PROSITE" id="PS51184">
    <property type="entry name" value="JMJC"/>
    <property type="match status" value="1"/>
</dbReference>
<gene>
    <name evidence="3" type="ORF">NEMVEDRAFT_v1g233468</name>
</gene>
<organism evidence="3 4">
    <name type="scientific">Nematostella vectensis</name>
    <name type="common">Starlet sea anemone</name>
    <dbReference type="NCBI Taxonomy" id="45351"/>
    <lineage>
        <taxon>Eukaryota</taxon>
        <taxon>Metazoa</taxon>
        <taxon>Cnidaria</taxon>
        <taxon>Anthozoa</taxon>
        <taxon>Hexacorallia</taxon>
        <taxon>Actiniaria</taxon>
        <taxon>Edwardsiidae</taxon>
        <taxon>Nematostella</taxon>
    </lineage>
</organism>
<feature type="chain" id="PRO_5002715416" description="JmjC domain-containing protein" evidence="1">
    <location>
        <begin position="24"/>
        <end position="245"/>
    </location>
</feature>
<sequence>MCVTPKAWLTLCLCMLVYSSAVADPLGHMMPLGSHQPKEGDVESRDDMPSPSEFYHNYVLASKPVIFRGAAKSSKGFNLWTDAYLRKKYGHEIVRVDYGKKENRARSADDMPLEEFLDIYNSSERYLVDTLPERMWEEFSLPECLLCGGFTHALQDSVLWFSSGGTKSHLHNDKVENINCLFSGEKVWFFVDQIHSQDINMDHKEGDYCSANVDKVDMYQYPFLQHIPWWQAHMHAGDCMYVPYG</sequence>
<name>A7SQH3_NEMVE</name>
<reference evidence="3 4" key="1">
    <citation type="journal article" date="2007" name="Science">
        <title>Sea anemone genome reveals ancestral eumetazoan gene repertoire and genomic organization.</title>
        <authorList>
            <person name="Putnam N.H."/>
            <person name="Srivastava M."/>
            <person name="Hellsten U."/>
            <person name="Dirks B."/>
            <person name="Chapman J."/>
            <person name="Salamov A."/>
            <person name="Terry A."/>
            <person name="Shapiro H."/>
            <person name="Lindquist E."/>
            <person name="Kapitonov V.V."/>
            <person name="Jurka J."/>
            <person name="Genikhovich G."/>
            <person name="Grigoriev I.V."/>
            <person name="Lucas S.M."/>
            <person name="Steele R.E."/>
            <person name="Finnerty J.R."/>
            <person name="Technau U."/>
            <person name="Martindale M.Q."/>
            <person name="Rokhsar D.S."/>
        </authorList>
    </citation>
    <scope>NUCLEOTIDE SEQUENCE [LARGE SCALE GENOMIC DNA]</scope>
    <source>
        <strain evidence="4">CH2 X CH6</strain>
    </source>
</reference>
<dbReference type="Gene3D" id="2.60.120.650">
    <property type="entry name" value="Cupin"/>
    <property type="match status" value="1"/>
</dbReference>
<dbReference type="InParanoid" id="A7SQH3"/>
<dbReference type="PANTHER" id="PTHR12461">
    <property type="entry name" value="HYPOXIA-INDUCIBLE FACTOR 1 ALPHA INHIBITOR-RELATED"/>
    <property type="match status" value="1"/>
</dbReference>
<dbReference type="OMA" id="FIACDEY"/>
<feature type="domain" description="JmjC" evidence="2">
    <location>
        <begin position="130"/>
        <end position="245"/>
    </location>
</feature>
<accession>A7SQH3</accession>
<feature type="signal peptide" evidence="1">
    <location>
        <begin position="1"/>
        <end position="23"/>
    </location>
</feature>